<keyword evidence="2" id="KW-1185">Reference proteome</keyword>
<gene>
    <name evidence="1" type="ORF">NX774_08730</name>
</gene>
<organism evidence="1 2">
    <name type="scientific">Massilia agilis</name>
    <dbReference type="NCBI Taxonomy" id="1811226"/>
    <lineage>
        <taxon>Bacteria</taxon>
        <taxon>Pseudomonadati</taxon>
        <taxon>Pseudomonadota</taxon>
        <taxon>Betaproteobacteria</taxon>
        <taxon>Burkholderiales</taxon>
        <taxon>Oxalobacteraceae</taxon>
        <taxon>Telluria group</taxon>
        <taxon>Massilia</taxon>
    </lineage>
</organism>
<proteinExistence type="predicted"/>
<evidence type="ECO:0000313" key="1">
    <source>
        <dbReference type="EMBL" id="MCS0808004.1"/>
    </source>
</evidence>
<protein>
    <submittedName>
        <fullName evidence="1">Uncharacterized protein</fullName>
    </submittedName>
</protein>
<sequence>MNYVFLDRRGIEFPFPTQTLHLVDAAAVGVASVASTGSGKGVPATTPA</sequence>
<dbReference type="RefSeq" id="WP_258821789.1">
    <property type="nucleotide sequence ID" value="NZ_JANUHB010000002.1"/>
</dbReference>
<name>A0ABT2D9T0_9BURK</name>
<dbReference type="EMBL" id="JANUHB010000002">
    <property type="protein sequence ID" value="MCS0808004.1"/>
    <property type="molecule type" value="Genomic_DNA"/>
</dbReference>
<reference evidence="1 2" key="1">
    <citation type="submission" date="2022-08" db="EMBL/GenBank/DDBJ databases">
        <title>Reclassification of Massilia species as members of the genera Telluria, Duganella, Pseudoduganella, Mokoshia gen. nov. and Zemynaea gen. nov. using orthogonal and non-orthogonal genome-based approaches.</title>
        <authorList>
            <person name="Bowman J.P."/>
        </authorList>
    </citation>
    <scope>NUCLEOTIDE SEQUENCE [LARGE SCALE GENOMIC DNA]</scope>
    <source>
        <strain evidence="1 2">JCM 31605</strain>
    </source>
</reference>
<evidence type="ECO:0000313" key="2">
    <source>
        <dbReference type="Proteomes" id="UP001206126"/>
    </source>
</evidence>
<accession>A0ABT2D9T0</accession>
<dbReference type="Proteomes" id="UP001206126">
    <property type="component" value="Unassembled WGS sequence"/>
</dbReference>
<comment type="caution">
    <text evidence="1">The sequence shown here is derived from an EMBL/GenBank/DDBJ whole genome shotgun (WGS) entry which is preliminary data.</text>
</comment>